<evidence type="ECO:0000313" key="11">
    <source>
        <dbReference type="Proteomes" id="UP000019918"/>
    </source>
</evidence>
<comment type="subcellular location">
    <subcellularLocation>
        <location evidence="2">Periplasm</location>
    </subcellularLocation>
</comment>
<comment type="catalytic activity">
    <reaction evidence="1">
        <text>a phosphate monoester + H2O = an alcohol + phosphate</text>
        <dbReference type="Rhea" id="RHEA:15017"/>
        <dbReference type="ChEBI" id="CHEBI:15377"/>
        <dbReference type="ChEBI" id="CHEBI:30879"/>
        <dbReference type="ChEBI" id="CHEBI:43474"/>
        <dbReference type="ChEBI" id="CHEBI:67140"/>
        <dbReference type="EC" id="3.1.3.2"/>
    </reaction>
</comment>
<feature type="domain" description="Phosphatidic acid phosphatase type 2/haloperoxidase" evidence="9">
    <location>
        <begin position="175"/>
        <end position="294"/>
    </location>
</feature>
<feature type="chain" id="PRO_5001471852" description="acid phosphatase" evidence="8">
    <location>
        <begin position="21"/>
        <end position="425"/>
    </location>
</feature>
<evidence type="ECO:0000256" key="6">
    <source>
        <dbReference type="ARBA" id="ARBA00022764"/>
    </source>
</evidence>
<evidence type="ECO:0000256" key="4">
    <source>
        <dbReference type="ARBA" id="ARBA00012646"/>
    </source>
</evidence>
<dbReference type="SMART" id="SM00014">
    <property type="entry name" value="acidPPc"/>
    <property type="match status" value="1"/>
</dbReference>
<dbReference type="SMR" id="A0A014M180"/>
<dbReference type="AlphaFoldDB" id="A0A014M180"/>
<dbReference type="STRING" id="69222.BG55_10540"/>
<evidence type="ECO:0000259" key="9">
    <source>
        <dbReference type="SMART" id="SM00014"/>
    </source>
</evidence>
<feature type="signal peptide" evidence="8">
    <location>
        <begin position="1"/>
        <end position="20"/>
    </location>
</feature>
<evidence type="ECO:0000256" key="8">
    <source>
        <dbReference type="SAM" id="SignalP"/>
    </source>
</evidence>
<dbReference type="EC" id="3.1.3.2" evidence="4"/>
<dbReference type="SUPFAM" id="SSF48317">
    <property type="entry name" value="Acid phosphatase/Vanadium-dependent haloperoxidase"/>
    <property type="match status" value="1"/>
</dbReference>
<accession>A0A014M180</accession>
<dbReference type="InterPro" id="IPR036938">
    <property type="entry name" value="PAP2/HPO_sf"/>
</dbReference>
<dbReference type="CDD" id="cd03397">
    <property type="entry name" value="PAP2_acid_phosphatase"/>
    <property type="match status" value="1"/>
</dbReference>
<dbReference type="PATRIC" id="fig|69222.5.peg.2181"/>
<name>A0A014M180_9GAMM</name>
<sequence>MRTRYTLLAAALLVSQLAQAKISPASEESLRATIDSTTPASSNAQFLELNHAIQQSLIAALQGDSDKLTRERLKDAEQSDRQADTKWLKASGYDFAKKENQQAGIALLSAFPALPKTTIAASLKTVEQVNLNASQGQRTQALIDAEGQDHLYFLADALGPKLGQAFITAYNKGELGKAAALIKASEVSTSAAKKHFDNPRPFLIPGNSIHFVPDTAVVKDNAPYKATEGSYPSGHTNTAYTDALLLGEMLPERFVPLVDRAARYAYSRMVLGVHYPIDLMGSRMVAQRNVAHYLNDAKYRALFDEAKQQLRVALEKECGTSLAECAKPQGAADPYSAPQMKTFYRYSMTWNLPQEKVKATPVVVPEGAEVLLEGPLPQLSAAQRRHLMVSTALAGGYPLSGNTPEQNFWQRLDLSAAASAAHHGG</sequence>
<keyword evidence="6" id="KW-0574">Periplasm</keyword>
<keyword evidence="7" id="KW-0378">Hydrolase</keyword>
<evidence type="ECO:0000256" key="3">
    <source>
        <dbReference type="ARBA" id="ARBA00009017"/>
    </source>
</evidence>
<dbReference type="Proteomes" id="UP000019918">
    <property type="component" value="Unassembled WGS sequence"/>
</dbReference>
<organism evidence="10 11">
    <name type="scientific">Erwinia mallotivora</name>
    <dbReference type="NCBI Taxonomy" id="69222"/>
    <lineage>
        <taxon>Bacteria</taxon>
        <taxon>Pseudomonadati</taxon>
        <taxon>Pseudomonadota</taxon>
        <taxon>Gammaproteobacteria</taxon>
        <taxon>Enterobacterales</taxon>
        <taxon>Erwiniaceae</taxon>
        <taxon>Erwinia</taxon>
    </lineage>
</organism>
<evidence type="ECO:0000256" key="5">
    <source>
        <dbReference type="ARBA" id="ARBA00022729"/>
    </source>
</evidence>
<evidence type="ECO:0000256" key="1">
    <source>
        <dbReference type="ARBA" id="ARBA00000032"/>
    </source>
</evidence>
<keyword evidence="11" id="KW-1185">Reference proteome</keyword>
<reference evidence="10 11" key="1">
    <citation type="submission" date="2014-02" db="EMBL/GenBank/DDBJ databases">
        <title>Draft genome of Erwinia mallotivora strain BT-MARDI, a papaya dieback pathogen.</title>
        <authorList>
            <person name="Redzuan R."/>
            <person name="Abu Bakar N."/>
            <person name="Badrun R."/>
            <person name="Mohd Raih M.F."/>
            <person name="Rozano L."/>
            <person name="Mat Amin N."/>
        </authorList>
    </citation>
    <scope>NUCLEOTIDE SEQUENCE [LARGE SCALE GENOMIC DNA]</scope>
    <source>
        <strain evidence="10 11">BT-MARDI</strain>
    </source>
</reference>
<dbReference type="Pfam" id="PF01569">
    <property type="entry name" value="PAP2"/>
    <property type="match status" value="1"/>
</dbReference>
<dbReference type="GO" id="GO:0030288">
    <property type="term" value="C:outer membrane-bounded periplasmic space"/>
    <property type="evidence" value="ECO:0007669"/>
    <property type="project" value="InterPro"/>
</dbReference>
<dbReference type="EMBL" id="JFHN01000045">
    <property type="protein sequence ID" value="EXU75596.1"/>
    <property type="molecule type" value="Genomic_DNA"/>
</dbReference>
<comment type="similarity">
    <text evidence="3">Belongs to the class A bacterial acid phosphatase family.</text>
</comment>
<dbReference type="InterPro" id="IPR018296">
    <property type="entry name" value="Acid_Pase_classA_bac_CS"/>
</dbReference>
<dbReference type="GO" id="GO:0003993">
    <property type="term" value="F:acid phosphatase activity"/>
    <property type="evidence" value="ECO:0007669"/>
    <property type="project" value="UniProtKB-EC"/>
</dbReference>
<protein>
    <recommendedName>
        <fullName evidence="4">acid phosphatase</fullName>
        <ecNumber evidence="4">3.1.3.2</ecNumber>
    </recommendedName>
</protein>
<gene>
    <name evidence="10" type="ORF">BG55_10540</name>
</gene>
<dbReference type="Gene3D" id="1.20.144.10">
    <property type="entry name" value="Phosphatidic acid phosphatase type 2/haloperoxidase"/>
    <property type="match status" value="1"/>
</dbReference>
<keyword evidence="5 8" id="KW-0732">Signal</keyword>
<dbReference type="OrthoDB" id="9780507at2"/>
<dbReference type="InterPro" id="IPR000326">
    <property type="entry name" value="PAP2/HPO"/>
</dbReference>
<dbReference type="PROSITE" id="PS01157">
    <property type="entry name" value="ACID_PHOSPH_CL_A"/>
    <property type="match status" value="1"/>
</dbReference>
<evidence type="ECO:0000313" key="10">
    <source>
        <dbReference type="EMBL" id="EXU75596.1"/>
    </source>
</evidence>
<evidence type="ECO:0000256" key="2">
    <source>
        <dbReference type="ARBA" id="ARBA00004418"/>
    </source>
</evidence>
<dbReference type="InterPro" id="IPR001011">
    <property type="entry name" value="Acid_Pase_classA_bac"/>
</dbReference>
<evidence type="ECO:0000256" key="7">
    <source>
        <dbReference type="ARBA" id="ARBA00022801"/>
    </source>
</evidence>
<dbReference type="RefSeq" id="WP_034937034.1">
    <property type="nucleotide sequence ID" value="NZ_JFHN01000045.1"/>
</dbReference>
<comment type="caution">
    <text evidence="10">The sequence shown here is derived from an EMBL/GenBank/DDBJ whole genome shotgun (WGS) entry which is preliminary data.</text>
</comment>
<proteinExistence type="inferred from homology"/>